<evidence type="ECO:0000313" key="3">
    <source>
        <dbReference type="Proteomes" id="UP000092444"/>
    </source>
</evidence>
<evidence type="ECO:0000256" key="1">
    <source>
        <dbReference type="SAM" id="Phobius"/>
    </source>
</evidence>
<organism evidence="2 3">
    <name type="scientific">Glossina morsitans morsitans</name>
    <name type="common">Savannah tsetse fly</name>
    <dbReference type="NCBI Taxonomy" id="37546"/>
    <lineage>
        <taxon>Eukaryota</taxon>
        <taxon>Metazoa</taxon>
        <taxon>Ecdysozoa</taxon>
        <taxon>Arthropoda</taxon>
        <taxon>Hexapoda</taxon>
        <taxon>Insecta</taxon>
        <taxon>Pterygota</taxon>
        <taxon>Neoptera</taxon>
        <taxon>Endopterygota</taxon>
        <taxon>Diptera</taxon>
        <taxon>Brachycera</taxon>
        <taxon>Muscomorpha</taxon>
        <taxon>Hippoboscoidea</taxon>
        <taxon>Glossinidae</taxon>
        <taxon>Glossina</taxon>
    </lineage>
</organism>
<keyword evidence="1" id="KW-1133">Transmembrane helix</keyword>
<keyword evidence="3" id="KW-1185">Reference proteome</keyword>
<dbReference type="Proteomes" id="UP000092444">
    <property type="component" value="Unassembled WGS sequence"/>
</dbReference>
<protein>
    <submittedName>
        <fullName evidence="2">Uncharacterized protein</fullName>
    </submittedName>
</protein>
<reference evidence="2" key="1">
    <citation type="submission" date="2025-05" db="UniProtKB">
        <authorList>
            <consortium name="EnsemblMetazoa"/>
        </authorList>
    </citation>
    <scope>IDENTIFICATION</scope>
    <source>
        <strain evidence="2">Yale</strain>
    </source>
</reference>
<dbReference type="EnsemblMetazoa" id="GMOY014238.R1397">
    <property type="protein sequence ID" value="GMOY014238.P1397"/>
    <property type="gene ID" value="GMOY014238"/>
</dbReference>
<keyword evidence="1" id="KW-0472">Membrane</keyword>
<sequence>MKLVFKACHCCSFGFCVVIKNEMIIFCFVFYFIFFYFYAVYLQIRSFIGNLCRHR</sequence>
<accession>A0ABK9NGC7</accession>
<proteinExistence type="predicted"/>
<name>A0ABK9NGC7_GLOMM</name>
<feature type="transmembrane region" description="Helical" evidence="1">
    <location>
        <begin position="23"/>
        <end position="44"/>
    </location>
</feature>
<evidence type="ECO:0000313" key="2">
    <source>
        <dbReference type="EnsemblMetazoa" id="GMOY014238.P1397"/>
    </source>
</evidence>
<dbReference type="EMBL" id="CCAG010001947">
    <property type="status" value="NOT_ANNOTATED_CDS"/>
    <property type="molecule type" value="Genomic_DNA"/>
</dbReference>
<keyword evidence="1" id="KW-0812">Transmembrane</keyword>